<dbReference type="EnsemblMetazoa" id="Aqu2.1.40438_001">
    <property type="protein sequence ID" value="Aqu2.1.40438_001"/>
    <property type="gene ID" value="Aqu2.1.40438"/>
</dbReference>
<organism evidence="1">
    <name type="scientific">Amphimedon queenslandica</name>
    <name type="common">Sponge</name>
    <dbReference type="NCBI Taxonomy" id="400682"/>
    <lineage>
        <taxon>Eukaryota</taxon>
        <taxon>Metazoa</taxon>
        <taxon>Porifera</taxon>
        <taxon>Demospongiae</taxon>
        <taxon>Heteroscleromorpha</taxon>
        <taxon>Haplosclerida</taxon>
        <taxon>Niphatidae</taxon>
        <taxon>Amphimedon</taxon>
    </lineage>
</organism>
<sequence>MRSSLEKVWDQTIGIAEKNGLSVAPPRPRRTPIMSRKLDGFIVDSASSLNFESFLLHYGIDELAMEAEASVVKGFLCDHDPNLCRSSNSLHKAYQLVSEVLEGFPATIKCYQIAVTIGVSSATAERRFRHLGG</sequence>
<reference evidence="1" key="1">
    <citation type="submission" date="2017-05" db="UniProtKB">
        <authorList>
            <consortium name="EnsemblMetazoa"/>
        </authorList>
    </citation>
    <scope>IDENTIFICATION</scope>
</reference>
<dbReference type="AlphaFoldDB" id="A0A1X7VLZ5"/>
<accession>A0A1X7VLZ5</accession>
<name>A0A1X7VLZ5_AMPQE</name>
<proteinExistence type="predicted"/>
<dbReference type="InParanoid" id="A0A1X7VLZ5"/>
<evidence type="ECO:0000313" key="1">
    <source>
        <dbReference type="EnsemblMetazoa" id="Aqu2.1.40438_001"/>
    </source>
</evidence>
<protein>
    <submittedName>
        <fullName evidence="1">Uncharacterized protein</fullName>
    </submittedName>
</protein>